<feature type="transmembrane region" description="Helical" evidence="7">
    <location>
        <begin position="108"/>
        <end position="133"/>
    </location>
</feature>
<keyword evidence="6 7" id="KW-0472">Membrane</keyword>
<dbReference type="InterPro" id="IPR050366">
    <property type="entry name" value="BP-dependent_transpt_permease"/>
</dbReference>
<evidence type="ECO:0000259" key="8">
    <source>
        <dbReference type="PROSITE" id="PS50928"/>
    </source>
</evidence>
<proteinExistence type="inferred from homology"/>
<organism evidence="9 10">
    <name type="scientific">Halogeometricum rufum</name>
    <dbReference type="NCBI Taxonomy" id="553469"/>
    <lineage>
        <taxon>Archaea</taxon>
        <taxon>Methanobacteriati</taxon>
        <taxon>Methanobacteriota</taxon>
        <taxon>Stenosarchaea group</taxon>
        <taxon>Halobacteria</taxon>
        <taxon>Halobacteriales</taxon>
        <taxon>Haloferacaceae</taxon>
        <taxon>Halogeometricum</taxon>
    </lineage>
</organism>
<dbReference type="Pfam" id="PF00528">
    <property type="entry name" value="BPD_transp_1"/>
    <property type="match status" value="1"/>
</dbReference>
<evidence type="ECO:0000256" key="3">
    <source>
        <dbReference type="ARBA" id="ARBA00022475"/>
    </source>
</evidence>
<dbReference type="SUPFAM" id="SSF161098">
    <property type="entry name" value="MetI-like"/>
    <property type="match status" value="1"/>
</dbReference>
<dbReference type="AlphaFoldDB" id="A0A1I6IR05"/>
<dbReference type="CDD" id="cd06261">
    <property type="entry name" value="TM_PBP2"/>
    <property type="match status" value="1"/>
</dbReference>
<evidence type="ECO:0000256" key="7">
    <source>
        <dbReference type="RuleBase" id="RU363032"/>
    </source>
</evidence>
<evidence type="ECO:0000256" key="6">
    <source>
        <dbReference type="ARBA" id="ARBA00023136"/>
    </source>
</evidence>
<dbReference type="InterPro" id="IPR035906">
    <property type="entry name" value="MetI-like_sf"/>
</dbReference>
<keyword evidence="3" id="KW-1003">Cell membrane</keyword>
<evidence type="ECO:0000313" key="9">
    <source>
        <dbReference type="EMBL" id="SFR68680.1"/>
    </source>
</evidence>
<keyword evidence="10" id="KW-1185">Reference proteome</keyword>
<protein>
    <submittedName>
        <fullName evidence="9">Peptide/nickel transport system permease protein</fullName>
    </submittedName>
</protein>
<evidence type="ECO:0000256" key="2">
    <source>
        <dbReference type="ARBA" id="ARBA00022448"/>
    </source>
</evidence>
<dbReference type="EMBL" id="FOYT01000004">
    <property type="protein sequence ID" value="SFR68680.1"/>
    <property type="molecule type" value="Genomic_DNA"/>
</dbReference>
<feature type="transmembrane region" description="Helical" evidence="7">
    <location>
        <begin position="153"/>
        <end position="179"/>
    </location>
</feature>
<dbReference type="Proteomes" id="UP000198531">
    <property type="component" value="Unassembled WGS sequence"/>
</dbReference>
<name>A0A1I6IR05_9EURY</name>
<dbReference type="GO" id="GO:0005886">
    <property type="term" value="C:plasma membrane"/>
    <property type="evidence" value="ECO:0007669"/>
    <property type="project" value="UniProtKB-SubCell"/>
</dbReference>
<gene>
    <name evidence="9" type="ORF">SAMN04487947_3483</name>
</gene>
<dbReference type="PANTHER" id="PTHR43386:SF1">
    <property type="entry name" value="D,D-DIPEPTIDE TRANSPORT SYSTEM PERMEASE PROTEIN DDPC-RELATED"/>
    <property type="match status" value="1"/>
</dbReference>
<dbReference type="InterPro" id="IPR000515">
    <property type="entry name" value="MetI-like"/>
</dbReference>
<reference evidence="10" key="1">
    <citation type="submission" date="2016-10" db="EMBL/GenBank/DDBJ databases">
        <authorList>
            <person name="Varghese N."/>
            <person name="Submissions S."/>
        </authorList>
    </citation>
    <scope>NUCLEOTIDE SEQUENCE [LARGE SCALE GENOMIC DNA]</scope>
    <source>
        <strain evidence="10">CGMCC 1.7736</strain>
    </source>
</reference>
<dbReference type="PANTHER" id="PTHR43386">
    <property type="entry name" value="OLIGOPEPTIDE TRANSPORT SYSTEM PERMEASE PROTEIN APPC"/>
    <property type="match status" value="1"/>
</dbReference>
<accession>A0A1I6IR05</accession>
<dbReference type="PROSITE" id="PS50928">
    <property type="entry name" value="ABC_TM1"/>
    <property type="match status" value="1"/>
</dbReference>
<dbReference type="GO" id="GO:0055085">
    <property type="term" value="P:transmembrane transport"/>
    <property type="evidence" value="ECO:0007669"/>
    <property type="project" value="InterPro"/>
</dbReference>
<feature type="transmembrane region" description="Helical" evidence="7">
    <location>
        <begin position="273"/>
        <end position="293"/>
    </location>
</feature>
<evidence type="ECO:0000256" key="4">
    <source>
        <dbReference type="ARBA" id="ARBA00022692"/>
    </source>
</evidence>
<evidence type="ECO:0000256" key="1">
    <source>
        <dbReference type="ARBA" id="ARBA00004651"/>
    </source>
</evidence>
<comment type="similarity">
    <text evidence="7">Belongs to the binding-protein-dependent transport system permease family.</text>
</comment>
<evidence type="ECO:0000256" key="5">
    <source>
        <dbReference type="ARBA" id="ARBA00022989"/>
    </source>
</evidence>
<evidence type="ECO:0000313" key="10">
    <source>
        <dbReference type="Proteomes" id="UP000198531"/>
    </source>
</evidence>
<comment type="subcellular location">
    <subcellularLocation>
        <location evidence="1 7">Cell membrane</location>
        <topology evidence="1 7">Multi-pass membrane protein</topology>
    </subcellularLocation>
</comment>
<sequence>MAWNTIPMNVLGKEIGRDQSYLIRNLSRGFKVIWRDPTSRFAFLYLSALLVLAVVGQEITPYSYDRVFYASEGGILRSQPPSIAHPLGTTSSGRDVLSRLVYGVQPTVITGFVGGAIIIGIGMTVGVLAGYVGGWVESTLMRITDFAYSVPTIPFAIVLVSFLEVGFFASIIVIGLILWRGNARVLRSQVIQIKERPFILAAKATGSSRIRIIVKHILPNIAPMAALFFSLGVGYAILVNAGLAFIGVSSPFIPSWGVMIRNAYQSGTMVQAPWWSLPPGILISLTVMSAFMIGRQLEDSDEDERSVTGAGP</sequence>
<keyword evidence="4 7" id="KW-0812">Transmembrane</keyword>
<keyword evidence="2 7" id="KW-0813">Transport</keyword>
<feature type="transmembrane region" description="Helical" evidence="7">
    <location>
        <begin position="225"/>
        <end position="253"/>
    </location>
</feature>
<keyword evidence="5 7" id="KW-1133">Transmembrane helix</keyword>
<dbReference type="STRING" id="553469.SAMN04487947_3483"/>
<feature type="domain" description="ABC transmembrane type-1" evidence="8">
    <location>
        <begin position="104"/>
        <end position="294"/>
    </location>
</feature>
<feature type="transmembrane region" description="Helical" evidence="7">
    <location>
        <begin position="38"/>
        <end position="56"/>
    </location>
</feature>
<dbReference type="Gene3D" id="1.10.3720.10">
    <property type="entry name" value="MetI-like"/>
    <property type="match status" value="1"/>
</dbReference>